<sequence>MVKRLFDMIAALCLLIVLAPIILLTAIIIRITIGSPVVFKQQRPGLRGKPFFIYKFRTMTDECDSEGNLLPDEKRLTQYGKIIRKISLDELPQLWNVLKGELSLVGPRPLLMEYLDKYTPEQARRHDVKPGITGWAQVNGRNAISWEEKFKLDVWYVDHYSFILDIKILCLTVWKVIKKDGITHQGHASMSKFEGSKHFSNHG</sequence>
<evidence type="ECO:0000313" key="4">
    <source>
        <dbReference type="Proteomes" id="UP000095255"/>
    </source>
</evidence>
<evidence type="ECO:0000259" key="2">
    <source>
        <dbReference type="Pfam" id="PF02397"/>
    </source>
</evidence>
<feature type="domain" description="Bacterial sugar transferase" evidence="2">
    <location>
        <begin position="3"/>
        <end position="178"/>
    </location>
</feature>
<dbReference type="RefSeq" id="WP_069702341.1">
    <property type="nucleotide sequence ID" value="NZ_MJAT01000022.1"/>
</dbReference>
<dbReference type="InterPro" id="IPR003362">
    <property type="entry name" value="Bact_transf"/>
</dbReference>
<gene>
    <name evidence="3" type="ORF">BHU72_05360</name>
</gene>
<keyword evidence="3" id="KW-0808">Transferase</keyword>
<dbReference type="AlphaFoldDB" id="A0A1E5L619"/>
<proteinExistence type="inferred from homology"/>
<accession>A0A1E5L619</accession>
<dbReference type="Proteomes" id="UP000095255">
    <property type="component" value="Unassembled WGS sequence"/>
</dbReference>
<evidence type="ECO:0000313" key="3">
    <source>
        <dbReference type="EMBL" id="OEH85514.1"/>
    </source>
</evidence>
<dbReference type="STRING" id="1390249.BHU72_05360"/>
<organism evidence="3 4">
    <name type="scientific">Desulfuribacillus stibiiarsenatis</name>
    <dbReference type="NCBI Taxonomy" id="1390249"/>
    <lineage>
        <taxon>Bacteria</taxon>
        <taxon>Bacillati</taxon>
        <taxon>Bacillota</taxon>
        <taxon>Desulfuribacillia</taxon>
        <taxon>Desulfuribacillales</taxon>
        <taxon>Desulfuribacillaceae</taxon>
        <taxon>Desulfuribacillus</taxon>
    </lineage>
</organism>
<keyword evidence="4" id="KW-1185">Reference proteome</keyword>
<evidence type="ECO:0000256" key="1">
    <source>
        <dbReference type="ARBA" id="ARBA00006464"/>
    </source>
</evidence>
<dbReference type="Pfam" id="PF02397">
    <property type="entry name" value="Bac_transf"/>
    <property type="match status" value="1"/>
</dbReference>
<comment type="similarity">
    <text evidence="1">Belongs to the bacterial sugar transferase family.</text>
</comment>
<dbReference type="PANTHER" id="PTHR30576">
    <property type="entry name" value="COLANIC BIOSYNTHESIS UDP-GLUCOSE LIPID CARRIER TRANSFERASE"/>
    <property type="match status" value="1"/>
</dbReference>
<comment type="caution">
    <text evidence="3">The sequence shown here is derived from an EMBL/GenBank/DDBJ whole genome shotgun (WGS) entry which is preliminary data.</text>
</comment>
<name>A0A1E5L619_9FIRM</name>
<dbReference type="OrthoDB" id="9808602at2"/>
<reference evidence="3 4" key="1">
    <citation type="submission" date="2016-09" db="EMBL/GenBank/DDBJ databases">
        <title>Desulfuribacillus arsenicus sp. nov., an obligately anaerobic, dissimilatory arsenic- and antimonate-reducing bacterium isolated from anoxic sediments.</title>
        <authorList>
            <person name="Abin C.A."/>
            <person name="Hollibaugh J.T."/>
        </authorList>
    </citation>
    <scope>NUCLEOTIDE SEQUENCE [LARGE SCALE GENOMIC DNA]</scope>
    <source>
        <strain evidence="3 4">MLFW-2</strain>
    </source>
</reference>
<dbReference type="PANTHER" id="PTHR30576:SF8">
    <property type="entry name" value="UNDECAPRENYL-PHOSPHATE GALACTOSE PHOSPHOTRANSFERASE"/>
    <property type="match status" value="1"/>
</dbReference>
<dbReference type="EMBL" id="MJAT01000022">
    <property type="protein sequence ID" value="OEH85514.1"/>
    <property type="molecule type" value="Genomic_DNA"/>
</dbReference>
<protein>
    <submittedName>
        <fullName evidence="3">Sugar transferase</fullName>
    </submittedName>
</protein>
<dbReference type="GO" id="GO:0016780">
    <property type="term" value="F:phosphotransferase activity, for other substituted phosphate groups"/>
    <property type="evidence" value="ECO:0007669"/>
    <property type="project" value="TreeGrafter"/>
</dbReference>